<organism evidence="1 2">
    <name type="scientific">Vararia minispora EC-137</name>
    <dbReference type="NCBI Taxonomy" id="1314806"/>
    <lineage>
        <taxon>Eukaryota</taxon>
        <taxon>Fungi</taxon>
        <taxon>Dikarya</taxon>
        <taxon>Basidiomycota</taxon>
        <taxon>Agaricomycotina</taxon>
        <taxon>Agaricomycetes</taxon>
        <taxon>Russulales</taxon>
        <taxon>Lachnocladiaceae</taxon>
        <taxon>Vararia</taxon>
    </lineage>
</organism>
<evidence type="ECO:0000313" key="2">
    <source>
        <dbReference type="Proteomes" id="UP000814128"/>
    </source>
</evidence>
<proteinExistence type="predicted"/>
<protein>
    <submittedName>
        <fullName evidence="1">Uncharacterized protein</fullName>
    </submittedName>
</protein>
<comment type="caution">
    <text evidence="1">The sequence shown here is derived from an EMBL/GenBank/DDBJ whole genome shotgun (WGS) entry which is preliminary data.</text>
</comment>
<keyword evidence="2" id="KW-1185">Reference proteome</keyword>
<dbReference type="EMBL" id="MU274246">
    <property type="protein sequence ID" value="KAI0026722.1"/>
    <property type="molecule type" value="Genomic_DNA"/>
</dbReference>
<reference evidence="1" key="1">
    <citation type="submission" date="2021-02" db="EMBL/GenBank/DDBJ databases">
        <authorList>
            <consortium name="DOE Joint Genome Institute"/>
            <person name="Ahrendt S."/>
            <person name="Looney B.P."/>
            <person name="Miyauchi S."/>
            <person name="Morin E."/>
            <person name="Drula E."/>
            <person name="Courty P.E."/>
            <person name="Chicoki N."/>
            <person name="Fauchery L."/>
            <person name="Kohler A."/>
            <person name="Kuo A."/>
            <person name="Labutti K."/>
            <person name="Pangilinan J."/>
            <person name="Lipzen A."/>
            <person name="Riley R."/>
            <person name="Andreopoulos W."/>
            <person name="He G."/>
            <person name="Johnson J."/>
            <person name="Barry K.W."/>
            <person name="Grigoriev I.V."/>
            <person name="Nagy L."/>
            <person name="Hibbett D."/>
            <person name="Henrissat B."/>
            <person name="Matheny P.B."/>
            <person name="Labbe J."/>
            <person name="Martin F."/>
        </authorList>
    </citation>
    <scope>NUCLEOTIDE SEQUENCE</scope>
    <source>
        <strain evidence="1">EC-137</strain>
    </source>
</reference>
<dbReference type="Proteomes" id="UP000814128">
    <property type="component" value="Unassembled WGS sequence"/>
</dbReference>
<evidence type="ECO:0000313" key="1">
    <source>
        <dbReference type="EMBL" id="KAI0026722.1"/>
    </source>
</evidence>
<name>A0ACB8Q534_9AGAM</name>
<accession>A0ACB8Q534</accession>
<reference evidence="1" key="2">
    <citation type="journal article" date="2022" name="New Phytol.">
        <title>Evolutionary transition to the ectomycorrhizal habit in the genomes of a hyperdiverse lineage of mushroom-forming fungi.</title>
        <authorList>
            <person name="Looney B."/>
            <person name="Miyauchi S."/>
            <person name="Morin E."/>
            <person name="Drula E."/>
            <person name="Courty P.E."/>
            <person name="Kohler A."/>
            <person name="Kuo A."/>
            <person name="LaButti K."/>
            <person name="Pangilinan J."/>
            <person name="Lipzen A."/>
            <person name="Riley R."/>
            <person name="Andreopoulos W."/>
            <person name="He G."/>
            <person name="Johnson J."/>
            <person name="Nolan M."/>
            <person name="Tritt A."/>
            <person name="Barry K.W."/>
            <person name="Grigoriev I.V."/>
            <person name="Nagy L.G."/>
            <person name="Hibbett D."/>
            <person name="Henrissat B."/>
            <person name="Matheny P.B."/>
            <person name="Labbe J."/>
            <person name="Martin F.M."/>
        </authorList>
    </citation>
    <scope>NUCLEOTIDE SEQUENCE</scope>
    <source>
        <strain evidence="1">EC-137</strain>
    </source>
</reference>
<sequence>MTINVASAEAVTQRSRAVTVFCASSPGNDPAFRAAATSVGRALATTKRALVYGGGSKGLMGLVSAAVIEGGGDVTGVVPDAMLKAGGEDDKTRRPDDHGAPVIIEEAGRENVKTIVVGSMHERKVEMAQRAGGFIGLPGGFGTFEEVLEVITWTQLGIHSKPVILINVHGFWDPLRALIRGAVAAGFIRENSQGIVIFIDGPLDRSQHASYDWGAAAMFELEHWGGAPPGFYRWQSDGQQASLGIEQS</sequence>
<gene>
    <name evidence="1" type="ORF">K488DRAFT_64932</name>
</gene>